<evidence type="ECO:0000256" key="1">
    <source>
        <dbReference type="SAM" id="Phobius"/>
    </source>
</evidence>
<reference evidence="2" key="1">
    <citation type="submission" date="2023-07" db="EMBL/GenBank/DDBJ databases">
        <authorList>
            <consortium name="CYATHOMIX"/>
        </authorList>
    </citation>
    <scope>NUCLEOTIDE SEQUENCE</scope>
    <source>
        <strain evidence="2">N/A</strain>
    </source>
</reference>
<accession>A0AA36H996</accession>
<proteinExistence type="predicted"/>
<dbReference type="AlphaFoldDB" id="A0AA36H996"/>
<keyword evidence="3" id="KW-1185">Reference proteome</keyword>
<comment type="caution">
    <text evidence="2">The sequence shown here is derived from an EMBL/GenBank/DDBJ whole genome shotgun (WGS) entry which is preliminary data.</text>
</comment>
<keyword evidence="1" id="KW-1133">Transmembrane helix</keyword>
<organism evidence="2 3">
    <name type="scientific">Cylicocyclus nassatus</name>
    <name type="common">Nematode worm</name>
    <dbReference type="NCBI Taxonomy" id="53992"/>
    <lineage>
        <taxon>Eukaryota</taxon>
        <taxon>Metazoa</taxon>
        <taxon>Ecdysozoa</taxon>
        <taxon>Nematoda</taxon>
        <taxon>Chromadorea</taxon>
        <taxon>Rhabditida</taxon>
        <taxon>Rhabditina</taxon>
        <taxon>Rhabditomorpha</taxon>
        <taxon>Strongyloidea</taxon>
        <taxon>Strongylidae</taxon>
        <taxon>Cylicocyclus</taxon>
    </lineage>
</organism>
<name>A0AA36H996_CYLNA</name>
<sequence>MFFTLTYTEHLLLSIFLHICGISFGLFWWRLFPKNPVRYITKLPNEISLMVENVNEEAEYAAQQEKLLIYEKKIKPQRNFG</sequence>
<protein>
    <submittedName>
        <fullName evidence="2">Uncharacterized protein</fullName>
    </submittedName>
</protein>
<dbReference type="Proteomes" id="UP001176961">
    <property type="component" value="Unassembled WGS sequence"/>
</dbReference>
<gene>
    <name evidence="2" type="ORF">CYNAS_LOCUS18088</name>
</gene>
<feature type="transmembrane region" description="Helical" evidence="1">
    <location>
        <begin position="12"/>
        <end position="32"/>
    </location>
</feature>
<keyword evidence="1" id="KW-0472">Membrane</keyword>
<evidence type="ECO:0000313" key="3">
    <source>
        <dbReference type="Proteomes" id="UP001176961"/>
    </source>
</evidence>
<keyword evidence="1" id="KW-0812">Transmembrane</keyword>
<dbReference type="EMBL" id="CATQJL010000316">
    <property type="protein sequence ID" value="CAJ0606105.1"/>
    <property type="molecule type" value="Genomic_DNA"/>
</dbReference>
<evidence type="ECO:0000313" key="2">
    <source>
        <dbReference type="EMBL" id="CAJ0606105.1"/>
    </source>
</evidence>